<organism evidence="1 2">
    <name type="scientific">Candidatus Desulfatibia profunda</name>
    <dbReference type="NCBI Taxonomy" id="2841695"/>
    <lineage>
        <taxon>Bacteria</taxon>
        <taxon>Pseudomonadati</taxon>
        <taxon>Thermodesulfobacteriota</taxon>
        <taxon>Desulfobacteria</taxon>
        <taxon>Desulfobacterales</taxon>
        <taxon>Desulfobacterales incertae sedis</taxon>
        <taxon>Candidatus Desulfatibia</taxon>
    </lineage>
</organism>
<dbReference type="Proteomes" id="UP000603434">
    <property type="component" value="Unassembled WGS sequence"/>
</dbReference>
<dbReference type="AlphaFoldDB" id="A0A8J6NW85"/>
<dbReference type="EMBL" id="JACNJH010000284">
    <property type="protein sequence ID" value="MBC8363282.1"/>
    <property type="molecule type" value="Genomic_DNA"/>
</dbReference>
<proteinExistence type="predicted"/>
<accession>A0A8J6NW85</accession>
<dbReference type="InterPro" id="IPR026350">
    <property type="entry name" value="GxxExxY"/>
</dbReference>
<reference evidence="1 2" key="1">
    <citation type="submission" date="2020-08" db="EMBL/GenBank/DDBJ databases">
        <title>Bridging the membrane lipid divide: bacteria of the FCB group superphylum have the potential to synthesize archaeal ether lipids.</title>
        <authorList>
            <person name="Villanueva L."/>
            <person name="Von Meijenfeldt F.A.B."/>
            <person name="Westbye A.B."/>
            <person name="Yadav S."/>
            <person name="Hopmans E.C."/>
            <person name="Dutilh B.E."/>
            <person name="Sinninghe Damste J.S."/>
        </authorList>
    </citation>
    <scope>NUCLEOTIDE SEQUENCE [LARGE SCALE GENOMIC DNA]</scope>
    <source>
        <strain evidence="1">NIOZ-UU30</strain>
    </source>
</reference>
<evidence type="ECO:0000313" key="1">
    <source>
        <dbReference type="EMBL" id="MBC8363282.1"/>
    </source>
</evidence>
<gene>
    <name evidence="1" type="ORF">H8E23_18020</name>
</gene>
<sequence>MDINDITYAINGAVFEVNRILGSGFLEKVYENAL</sequence>
<evidence type="ECO:0000313" key="2">
    <source>
        <dbReference type="Proteomes" id="UP000603434"/>
    </source>
</evidence>
<evidence type="ECO:0008006" key="3">
    <source>
        <dbReference type="Google" id="ProtNLM"/>
    </source>
</evidence>
<dbReference type="Pfam" id="PF13366">
    <property type="entry name" value="PDDEXK_3"/>
    <property type="match status" value="1"/>
</dbReference>
<protein>
    <recommendedName>
        <fullName evidence="3">GxxExxY protein</fullName>
    </recommendedName>
</protein>
<comment type="caution">
    <text evidence="1">The sequence shown here is derived from an EMBL/GenBank/DDBJ whole genome shotgun (WGS) entry which is preliminary data.</text>
</comment>
<name>A0A8J6NW85_9BACT</name>